<proteinExistence type="predicted"/>
<name>A0A225D177_9BACT</name>
<gene>
    <name evidence="2" type="ORF">FRUB_09502</name>
</gene>
<keyword evidence="3" id="KW-1185">Reference proteome</keyword>
<dbReference type="Proteomes" id="UP000214646">
    <property type="component" value="Unassembled WGS sequence"/>
</dbReference>
<feature type="compositionally biased region" description="Low complexity" evidence="1">
    <location>
        <begin position="1"/>
        <end position="22"/>
    </location>
</feature>
<accession>A0A225D177</accession>
<dbReference type="EMBL" id="NIDE01000018">
    <property type="protein sequence ID" value="OWK35341.1"/>
    <property type="molecule type" value="Genomic_DNA"/>
</dbReference>
<evidence type="ECO:0000313" key="2">
    <source>
        <dbReference type="EMBL" id="OWK35341.1"/>
    </source>
</evidence>
<reference evidence="3" key="1">
    <citation type="submission" date="2017-06" db="EMBL/GenBank/DDBJ databases">
        <title>Genome analysis of Fimbriiglobus ruber SP5, the first member of the order Planctomycetales with confirmed chitinolytic capability.</title>
        <authorList>
            <person name="Ravin N.V."/>
            <person name="Rakitin A.L."/>
            <person name="Ivanova A.A."/>
            <person name="Beletsky A.V."/>
            <person name="Kulichevskaya I.S."/>
            <person name="Mardanov A.V."/>
            <person name="Dedysh S.N."/>
        </authorList>
    </citation>
    <scope>NUCLEOTIDE SEQUENCE [LARGE SCALE GENOMIC DNA]</scope>
    <source>
        <strain evidence="3">SP5</strain>
    </source>
</reference>
<feature type="region of interest" description="Disordered" evidence="1">
    <location>
        <begin position="1"/>
        <end position="38"/>
    </location>
</feature>
<sequence length="38" mass="3760">MGIGEGRSTATASAGYGTTGHAARPEPDWVRGTGKKGA</sequence>
<comment type="caution">
    <text evidence="2">The sequence shown here is derived from an EMBL/GenBank/DDBJ whole genome shotgun (WGS) entry which is preliminary data.</text>
</comment>
<organism evidence="2 3">
    <name type="scientific">Fimbriiglobus ruber</name>
    <dbReference type="NCBI Taxonomy" id="1908690"/>
    <lineage>
        <taxon>Bacteria</taxon>
        <taxon>Pseudomonadati</taxon>
        <taxon>Planctomycetota</taxon>
        <taxon>Planctomycetia</taxon>
        <taxon>Gemmatales</taxon>
        <taxon>Gemmataceae</taxon>
        <taxon>Fimbriiglobus</taxon>
    </lineage>
</organism>
<evidence type="ECO:0000256" key="1">
    <source>
        <dbReference type="SAM" id="MobiDB-lite"/>
    </source>
</evidence>
<protein>
    <submittedName>
        <fullName evidence="2">Uncharacterized protein</fullName>
    </submittedName>
</protein>
<dbReference type="AlphaFoldDB" id="A0A225D177"/>
<evidence type="ECO:0000313" key="3">
    <source>
        <dbReference type="Proteomes" id="UP000214646"/>
    </source>
</evidence>